<dbReference type="GO" id="GO:0004386">
    <property type="term" value="F:helicase activity"/>
    <property type="evidence" value="ECO:0007669"/>
    <property type="project" value="UniProtKB-KW"/>
</dbReference>
<dbReference type="InParanoid" id="A0A674JDM4"/>
<keyword evidence="2" id="KW-0067">ATP-binding</keyword>
<accession>A0A674JDM4</accession>
<dbReference type="Proteomes" id="UP000472274">
    <property type="component" value="Unplaced"/>
</dbReference>
<evidence type="ECO:0008006" key="5">
    <source>
        <dbReference type="Google" id="ProtNLM"/>
    </source>
</evidence>
<reference evidence="3" key="1">
    <citation type="submission" date="2025-08" db="UniProtKB">
        <authorList>
            <consortium name="Ensembl"/>
        </authorList>
    </citation>
    <scope>IDENTIFICATION</scope>
</reference>
<dbReference type="GO" id="GO:0016787">
    <property type="term" value="F:hydrolase activity"/>
    <property type="evidence" value="ECO:0007669"/>
    <property type="project" value="UniProtKB-KW"/>
</dbReference>
<dbReference type="Ensembl" id="ENSTMTT00000018074.1">
    <property type="protein sequence ID" value="ENSTMTP00000017459.1"/>
    <property type="gene ID" value="ENSTMTG00000012827.1"/>
</dbReference>
<keyword evidence="2" id="KW-0347">Helicase</keyword>
<sequence length="153" mass="15961">GSIPPAWHRVPGPSSSGPGAHALPERVLVLTHPFLPPNPFAKLAKLQRERAALPIAQYRDRLLRAVAQNQVVVVAGDTGCGKSTQVPQYLLAAGYSHVACTQPRRIACISLAKRVGFESLHQALGSRLCPPTSHGGLGRALGAGSAWGSGPSP</sequence>
<organism evidence="3 4">
    <name type="scientific">Terrapene triunguis</name>
    <name type="common">Three-toed box turtle</name>
    <dbReference type="NCBI Taxonomy" id="2587831"/>
    <lineage>
        <taxon>Eukaryota</taxon>
        <taxon>Metazoa</taxon>
        <taxon>Chordata</taxon>
        <taxon>Craniata</taxon>
        <taxon>Vertebrata</taxon>
        <taxon>Euteleostomi</taxon>
        <taxon>Archelosauria</taxon>
        <taxon>Testudinata</taxon>
        <taxon>Testudines</taxon>
        <taxon>Cryptodira</taxon>
        <taxon>Durocryptodira</taxon>
        <taxon>Testudinoidea</taxon>
        <taxon>Emydidae</taxon>
        <taxon>Terrapene</taxon>
    </lineage>
</organism>
<dbReference type="InterPro" id="IPR027417">
    <property type="entry name" value="P-loop_NTPase"/>
</dbReference>
<reference evidence="3" key="2">
    <citation type="submission" date="2025-09" db="UniProtKB">
        <authorList>
            <consortium name="Ensembl"/>
        </authorList>
    </citation>
    <scope>IDENTIFICATION</scope>
</reference>
<keyword evidence="2" id="KW-0547">Nucleotide-binding</keyword>
<dbReference type="PANTHER" id="PTHR18934:SF221">
    <property type="entry name" value="ATP-DEPENDENT RNA HELICASE DHX34-RELATED"/>
    <property type="match status" value="1"/>
</dbReference>
<dbReference type="AlphaFoldDB" id="A0A674JDM4"/>
<name>A0A674JDM4_9SAUR</name>
<dbReference type="Gene3D" id="3.40.50.300">
    <property type="entry name" value="P-loop containing nucleotide triphosphate hydrolases"/>
    <property type="match status" value="1"/>
</dbReference>
<dbReference type="GeneTree" id="ENSGT00940000158721"/>
<evidence type="ECO:0000256" key="2">
    <source>
        <dbReference type="ARBA" id="ARBA00022806"/>
    </source>
</evidence>
<dbReference type="PANTHER" id="PTHR18934">
    <property type="entry name" value="ATP-DEPENDENT RNA HELICASE"/>
    <property type="match status" value="1"/>
</dbReference>
<protein>
    <recommendedName>
        <fullName evidence="5">Helicase ATP-binding domain-containing protein</fullName>
    </recommendedName>
</protein>
<proteinExistence type="predicted"/>
<dbReference type="SUPFAM" id="SSF52540">
    <property type="entry name" value="P-loop containing nucleoside triphosphate hydrolases"/>
    <property type="match status" value="1"/>
</dbReference>
<keyword evidence="4" id="KW-1185">Reference proteome</keyword>
<dbReference type="GO" id="GO:0003723">
    <property type="term" value="F:RNA binding"/>
    <property type="evidence" value="ECO:0007669"/>
    <property type="project" value="TreeGrafter"/>
</dbReference>
<keyword evidence="1" id="KW-0378">Hydrolase</keyword>
<evidence type="ECO:0000256" key="1">
    <source>
        <dbReference type="ARBA" id="ARBA00022801"/>
    </source>
</evidence>
<evidence type="ECO:0000313" key="3">
    <source>
        <dbReference type="Ensembl" id="ENSTMTP00000017459.1"/>
    </source>
</evidence>
<evidence type="ECO:0000313" key="4">
    <source>
        <dbReference type="Proteomes" id="UP000472274"/>
    </source>
</evidence>